<reference evidence="2 3" key="1">
    <citation type="submission" date="2018-07" db="EMBL/GenBank/DDBJ databases">
        <title>Halioglobus sp. genome submission.</title>
        <authorList>
            <person name="Ye M.-Q."/>
            <person name="Du Z.-J."/>
        </authorList>
    </citation>
    <scope>NUCLEOTIDE SEQUENCE [LARGE SCALE GENOMIC DNA]</scope>
    <source>
        <strain evidence="2 3">U0301</strain>
    </source>
</reference>
<sequence length="62" mass="7054">MITLFVDKLSIIYGESVGRLLQAAVDLGSPDRQGRQQQRLHRKPGKRQNGSRTGPKKYPRLH</sequence>
<comment type="caution">
    <text evidence="2">The sequence shown here is derived from an EMBL/GenBank/DDBJ whole genome shotgun (WGS) entry which is preliminary data.</text>
</comment>
<evidence type="ECO:0000256" key="1">
    <source>
        <dbReference type="SAM" id="MobiDB-lite"/>
    </source>
</evidence>
<feature type="region of interest" description="Disordered" evidence="1">
    <location>
        <begin position="28"/>
        <end position="62"/>
    </location>
</feature>
<dbReference type="Proteomes" id="UP000265509">
    <property type="component" value="Unassembled WGS sequence"/>
</dbReference>
<accession>A0A3L7DZG5</accession>
<proteinExistence type="predicted"/>
<protein>
    <submittedName>
        <fullName evidence="2">Uncharacterized protein</fullName>
    </submittedName>
</protein>
<gene>
    <name evidence="2" type="ORF">DWB85_08945</name>
</gene>
<evidence type="ECO:0000313" key="3">
    <source>
        <dbReference type="Proteomes" id="UP000265509"/>
    </source>
</evidence>
<dbReference type="AlphaFoldDB" id="A0A3L7DZG5"/>
<dbReference type="EMBL" id="QRAN01000008">
    <property type="protein sequence ID" value="RLQ22055.1"/>
    <property type="molecule type" value="Genomic_DNA"/>
</dbReference>
<organism evidence="2 3">
    <name type="scientific">Seongchinamella sediminis</name>
    <dbReference type="NCBI Taxonomy" id="2283635"/>
    <lineage>
        <taxon>Bacteria</taxon>
        <taxon>Pseudomonadati</taxon>
        <taxon>Pseudomonadota</taxon>
        <taxon>Gammaproteobacteria</taxon>
        <taxon>Cellvibrionales</taxon>
        <taxon>Halieaceae</taxon>
        <taxon>Seongchinamella</taxon>
    </lineage>
</organism>
<keyword evidence="3" id="KW-1185">Reference proteome</keyword>
<evidence type="ECO:0000313" key="2">
    <source>
        <dbReference type="EMBL" id="RLQ22055.1"/>
    </source>
</evidence>
<name>A0A3L7DZG5_9GAMM</name>